<name>A0ABV1KBS2_9PSEU</name>
<organism evidence="6 7">
    <name type="scientific">Pseudonocardia nematodicida</name>
    <dbReference type="NCBI Taxonomy" id="1206997"/>
    <lineage>
        <taxon>Bacteria</taxon>
        <taxon>Bacillati</taxon>
        <taxon>Actinomycetota</taxon>
        <taxon>Actinomycetes</taxon>
        <taxon>Pseudonocardiales</taxon>
        <taxon>Pseudonocardiaceae</taxon>
        <taxon>Pseudonocardia</taxon>
    </lineage>
</organism>
<dbReference type="PRINTS" id="PR00072">
    <property type="entry name" value="MALOXRDTASE"/>
</dbReference>
<evidence type="ECO:0000259" key="4">
    <source>
        <dbReference type="SMART" id="SM00919"/>
    </source>
</evidence>
<accession>A0ABV1KBS2</accession>
<dbReference type="Proteomes" id="UP001494902">
    <property type="component" value="Unassembled WGS sequence"/>
</dbReference>
<dbReference type="SUPFAM" id="SSF51735">
    <property type="entry name" value="NAD(P)-binding Rossmann-fold domains"/>
    <property type="match status" value="1"/>
</dbReference>
<evidence type="ECO:0000256" key="3">
    <source>
        <dbReference type="RuleBase" id="RU003427"/>
    </source>
</evidence>
<dbReference type="InterPro" id="IPR012302">
    <property type="entry name" value="Malic_NAD-bd"/>
</dbReference>
<gene>
    <name evidence="6" type="ORF">WIS52_09845</name>
</gene>
<evidence type="ECO:0000313" key="6">
    <source>
        <dbReference type="EMBL" id="MEQ3550773.1"/>
    </source>
</evidence>
<dbReference type="Gene3D" id="3.40.50.720">
    <property type="entry name" value="NAD(P)-binding Rossmann-like Domain"/>
    <property type="match status" value="1"/>
</dbReference>
<feature type="domain" description="Malic enzyme N-terminal" evidence="5">
    <location>
        <begin position="22"/>
        <end position="155"/>
    </location>
</feature>
<dbReference type="InterPro" id="IPR001891">
    <property type="entry name" value="Malic_OxRdtase"/>
</dbReference>
<dbReference type="EMBL" id="JBEDNQ010000003">
    <property type="protein sequence ID" value="MEQ3550773.1"/>
    <property type="molecule type" value="Genomic_DNA"/>
</dbReference>
<keyword evidence="7" id="KW-1185">Reference proteome</keyword>
<evidence type="ECO:0000256" key="2">
    <source>
        <dbReference type="ARBA" id="ARBA00023002"/>
    </source>
</evidence>
<evidence type="ECO:0000313" key="7">
    <source>
        <dbReference type="Proteomes" id="UP001494902"/>
    </source>
</evidence>
<dbReference type="InterPro" id="IPR046346">
    <property type="entry name" value="Aminoacid_DH-like_N_sf"/>
</dbReference>
<dbReference type="PANTHER" id="PTHR43237:SF4">
    <property type="entry name" value="NADP-DEPENDENT MALIC ENZYME"/>
    <property type="match status" value="1"/>
</dbReference>
<comment type="caution">
    <text evidence="6">The sequence shown here is derived from an EMBL/GenBank/DDBJ whole genome shotgun (WGS) entry which is preliminary data.</text>
</comment>
<evidence type="ECO:0000256" key="1">
    <source>
        <dbReference type="ARBA" id="ARBA00008785"/>
    </source>
</evidence>
<dbReference type="RefSeq" id="WP_349297821.1">
    <property type="nucleotide sequence ID" value="NZ_JBEDNQ010000003.1"/>
</dbReference>
<comment type="similarity">
    <text evidence="1 3">Belongs to the malic enzymes family.</text>
</comment>
<keyword evidence="3" id="KW-0479">Metal-binding</keyword>
<dbReference type="Pfam" id="PF00390">
    <property type="entry name" value="malic"/>
    <property type="match status" value="1"/>
</dbReference>
<dbReference type="PANTHER" id="PTHR43237">
    <property type="entry name" value="NADP-DEPENDENT MALIC ENZYME"/>
    <property type="match status" value="1"/>
</dbReference>
<dbReference type="InterPro" id="IPR036291">
    <property type="entry name" value="NAD(P)-bd_dom_sf"/>
</dbReference>
<dbReference type="SUPFAM" id="SSF53223">
    <property type="entry name" value="Aminoacid dehydrogenase-like, N-terminal domain"/>
    <property type="match status" value="1"/>
</dbReference>
<reference evidence="6 7" key="1">
    <citation type="submission" date="2024-03" db="EMBL/GenBank/DDBJ databases">
        <title>Draft genome sequence of Pseudonocardia nematodicida JCM 31783.</title>
        <authorList>
            <person name="Butdee W."/>
            <person name="Duangmal K."/>
        </authorList>
    </citation>
    <scope>NUCLEOTIDE SEQUENCE [LARGE SCALE GENOMIC DNA]</scope>
    <source>
        <strain evidence="6 7">JCM 31783</strain>
    </source>
</reference>
<dbReference type="InterPro" id="IPR037062">
    <property type="entry name" value="Malic_N_dom_sf"/>
</dbReference>
<evidence type="ECO:0000259" key="5">
    <source>
        <dbReference type="SMART" id="SM01274"/>
    </source>
</evidence>
<sequence length="392" mass="39910">MTLAQDRTTTPTRDEVFEAHEGGKLATRTTTPLADARDLSIAYTPGVADVCRAIADDAALAARYTWAHRLVVVVSDGTAVLGLGDIGPRAALPVMEGKSALFSSFAGLASIPLVLDTTDVDEIVETLVRLRPTFGAVNLEDVSAPRCFELERRLIEALDCPVMHDDQHGTAVVLLAALRGACAVQERALPDLRVVISGAGAAGIACARILLAAGAADVVLLDSRGVVDAGRGGVKAELAAVTNPRGVTGGIAEALAGADVFVGLSGSTVPPELLATMAPDGMVFALSNPDPEVHPDVAARHAAIVATGRSDFPNQINNVLAFPGIFRGALDAGARRITDRMLLAAAGAIADVASEGLSPSAIVPGPFDARVAPAVAAAVARAAVDEGVAPPA</sequence>
<dbReference type="InterPro" id="IPR012301">
    <property type="entry name" value="Malic_N_dom"/>
</dbReference>
<feature type="domain" description="Malic enzyme NAD-binding" evidence="4">
    <location>
        <begin position="167"/>
        <end position="384"/>
    </location>
</feature>
<dbReference type="SMART" id="SM00919">
    <property type="entry name" value="Malic_M"/>
    <property type="match status" value="1"/>
</dbReference>
<dbReference type="Gene3D" id="3.40.50.10380">
    <property type="entry name" value="Malic enzyme, N-terminal domain"/>
    <property type="match status" value="1"/>
</dbReference>
<dbReference type="SMART" id="SM01274">
    <property type="entry name" value="malic"/>
    <property type="match status" value="1"/>
</dbReference>
<protein>
    <submittedName>
        <fullName evidence="6">Malic enzyme-like NAD(P)-binding protein</fullName>
    </submittedName>
</protein>
<dbReference type="Pfam" id="PF03949">
    <property type="entry name" value="Malic_M"/>
    <property type="match status" value="1"/>
</dbReference>
<dbReference type="InterPro" id="IPR051674">
    <property type="entry name" value="Malate_Decarboxylase"/>
</dbReference>
<keyword evidence="2" id="KW-0560">Oxidoreductase</keyword>
<proteinExistence type="inferred from homology"/>
<dbReference type="PIRSF" id="PIRSF000106">
    <property type="entry name" value="ME"/>
    <property type="match status" value="1"/>
</dbReference>